<dbReference type="GO" id="GO:0004315">
    <property type="term" value="F:3-oxoacyl-[acyl-carrier-protein] synthase activity"/>
    <property type="evidence" value="ECO:0007669"/>
    <property type="project" value="InterPro"/>
</dbReference>
<dbReference type="GO" id="GO:0004312">
    <property type="term" value="F:fatty acid synthase activity"/>
    <property type="evidence" value="ECO:0007669"/>
    <property type="project" value="TreeGrafter"/>
</dbReference>
<feature type="domain" description="Carrier" evidence="8">
    <location>
        <begin position="2265"/>
        <end position="2348"/>
    </location>
</feature>
<dbReference type="InterPro" id="IPR018201">
    <property type="entry name" value="Ketoacyl_synth_AS"/>
</dbReference>
<dbReference type="EMBL" id="MU006339">
    <property type="protein sequence ID" value="KAF2846077.1"/>
    <property type="molecule type" value="Genomic_DNA"/>
</dbReference>
<dbReference type="Pfam" id="PF08659">
    <property type="entry name" value="KR"/>
    <property type="match status" value="1"/>
</dbReference>
<evidence type="ECO:0000256" key="1">
    <source>
        <dbReference type="ARBA" id="ARBA00022450"/>
    </source>
</evidence>
<dbReference type="InterPro" id="IPR049900">
    <property type="entry name" value="PKS_mFAS_DH"/>
</dbReference>
<dbReference type="SMART" id="SM00827">
    <property type="entry name" value="PKS_AT"/>
    <property type="match status" value="1"/>
</dbReference>
<dbReference type="Pfam" id="PF00698">
    <property type="entry name" value="Acyl_transf_1"/>
    <property type="match status" value="1"/>
</dbReference>
<organism evidence="11 12">
    <name type="scientific">Plenodomus tracheiphilus IPT5</name>
    <dbReference type="NCBI Taxonomy" id="1408161"/>
    <lineage>
        <taxon>Eukaryota</taxon>
        <taxon>Fungi</taxon>
        <taxon>Dikarya</taxon>
        <taxon>Ascomycota</taxon>
        <taxon>Pezizomycotina</taxon>
        <taxon>Dothideomycetes</taxon>
        <taxon>Pleosporomycetidae</taxon>
        <taxon>Pleosporales</taxon>
        <taxon>Pleosporineae</taxon>
        <taxon>Leptosphaeriaceae</taxon>
        <taxon>Plenodomus</taxon>
    </lineage>
</organism>
<dbReference type="PROSITE" id="PS50075">
    <property type="entry name" value="CARRIER"/>
    <property type="match status" value="1"/>
</dbReference>
<dbReference type="SMART" id="SM00829">
    <property type="entry name" value="PKS_ER"/>
    <property type="match status" value="1"/>
</dbReference>
<dbReference type="Gene3D" id="3.40.47.10">
    <property type="match status" value="1"/>
</dbReference>
<dbReference type="CDD" id="cd05274">
    <property type="entry name" value="KR_FAS_SDR_x"/>
    <property type="match status" value="1"/>
</dbReference>
<dbReference type="Pfam" id="PF02801">
    <property type="entry name" value="Ketoacyl-synt_C"/>
    <property type="match status" value="1"/>
</dbReference>
<dbReference type="Gene3D" id="3.40.50.720">
    <property type="entry name" value="NAD(P)-binding Rossmann-like Domain"/>
    <property type="match status" value="2"/>
</dbReference>
<dbReference type="SUPFAM" id="SSF47336">
    <property type="entry name" value="ACP-like"/>
    <property type="match status" value="1"/>
</dbReference>
<dbReference type="InterPro" id="IPR016035">
    <property type="entry name" value="Acyl_Trfase/lysoPLipase"/>
</dbReference>
<proteinExistence type="predicted"/>
<dbReference type="InterPro" id="IPR050091">
    <property type="entry name" value="PKS_NRPS_Biosynth_Enz"/>
</dbReference>
<keyword evidence="5" id="KW-0560">Oxidoreductase</keyword>
<dbReference type="InterPro" id="IPR009081">
    <property type="entry name" value="PP-bd_ACP"/>
</dbReference>
<feature type="active site" description="Proton donor; for dehydratase activity" evidence="7">
    <location>
        <position position="1155"/>
    </location>
</feature>
<dbReference type="InterPro" id="IPR001227">
    <property type="entry name" value="Ac_transferase_dom_sf"/>
</dbReference>
<dbReference type="PROSITE" id="PS00606">
    <property type="entry name" value="KS3_1"/>
    <property type="match status" value="1"/>
</dbReference>
<dbReference type="InterPro" id="IPR016039">
    <property type="entry name" value="Thiolase-like"/>
</dbReference>
<evidence type="ECO:0000256" key="7">
    <source>
        <dbReference type="PROSITE-ProRule" id="PRU01363"/>
    </source>
</evidence>
<feature type="region of interest" description="N-terminal hotdog fold" evidence="7">
    <location>
        <begin position="946"/>
        <end position="1074"/>
    </location>
</feature>
<keyword evidence="12" id="KW-1185">Reference proteome</keyword>
<evidence type="ECO:0000259" key="9">
    <source>
        <dbReference type="PROSITE" id="PS52004"/>
    </source>
</evidence>
<dbReference type="CDD" id="cd00833">
    <property type="entry name" value="PKS"/>
    <property type="match status" value="1"/>
</dbReference>
<dbReference type="InterPro" id="IPR020841">
    <property type="entry name" value="PKS_Beta-ketoAc_synthase_dom"/>
</dbReference>
<keyword evidence="2" id="KW-0597">Phosphoprotein</keyword>
<dbReference type="Proteomes" id="UP000799423">
    <property type="component" value="Unassembled WGS sequence"/>
</dbReference>
<evidence type="ECO:0000313" key="11">
    <source>
        <dbReference type="EMBL" id="KAF2846077.1"/>
    </source>
</evidence>
<dbReference type="GO" id="GO:0006633">
    <property type="term" value="P:fatty acid biosynthetic process"/>
    <property type="evidence" value="ECO:0007669"/>
    <property type="project" value="InterPro"/>
</dbReference>
<dbReference type="Pfam" id="PF21089">
    <property type="entry name" value="PKS_DH_N"/>
    <property type="match status" value="1"/>
</dbReference>
<dbReference type="InterPro" id="IPR016036">
    <property type="entry name" value="Malonyl_transacylase_ACP-bd"/>
</dbReference>
<dbReference type="InterPro" id="IPR036291">
    <property type="entry name" value="NAD(P)-bd_dom_sf"/>
</dbReference>
<dbReference type="InterPro" id="IPR032821">
    <property type="entry name" value="PKS_assoc"/>
</dbReference>
<dbReference type="InterPro" id="IPR014030">
    <property type="entry name" value="Ketoacyl_synth_N"/>
</dbReference>
<dbReference type="InterPro" id="IPR013968">
    <property type="entry name" value="PKS_KR"/>
</dbReference>
<sequence length="2352" mass="254204">MPHREERSVEEDGGLEPVAIVGMACHLPGAIDSSSSLWEALKEKRSVQTPKVPDTRFNIDAYLHENLERPGSFNVPGGYFLDGPAEDFDPTFFGMTPIEAMWLDPQQRKMLEVTYECLESGGLTLDSVAGSNTAVFVGSFTSDYQQMSTKDGDFRHNYAATGVDTGIISARIGNTFNLNGPIFTINTACSSAIYAIHNACNALRARDCNAAIAGGVNLILTVDQHMNTAKLGILSPTSTCHTFDASADGYGRAEGAGALYLKRLSDAIRDGDPIRGVIRTSAVNTNGKVPGMGITHPSEKGQERVVRAAYARAGLDPLHTAYVECHGTGTPVGDPIESHAVARAMNDKRRADRPLIIGAIKANIGHSEAASGIFATMKAALMTESGIVPGVCGLKNLNPAIHEQDWNIRVARETEQWPTGFTARRAGVSSFGYGGTNGHVVIESVESLYPLYRHGHRRSEAPHDYLSTARSRPFLVGFSAHDRPTLERNITAHAAVAEEFYLADLAYTLLARRSRFSTRAFTVASEPHVAADFDLSAFTIGNAPRTAPSLGFIFTGQGAQWSGLGLDAMKAFPPFRSTIQALDRILQRLDHNRPQWTLESALSANSDAIDINDAEISQPVCTAVQIAIVDLFAQWGIFPAVTVGHSSGEIAAAYAAGLLSAPEAIVAAFLRGVAVKRYAPVGSMLAVGMGAKEAQARLLSFNSRLAVACQNSPVSTTLSGTPEAVAETKEQLQAEGIFARELPTGKAYHSSQMDNVAVAYDTLLSQAVDSLEDISLDWRRPRVSWFSSVTGTEYNGEYVPASYWSENLRSRVLFDEAVAALGRAPGLENVGVMIEIGPHAALSGPFRQICQGNKFEHLSYVPSLIRGKDSAVQLLKTAGALFNANYPIDPEEVNSIRDATAGMQTQKNRRPLLLVDLPPYQWNYERKFWTEPRLSHEQRHLTHPRHDLLGSKIVGLSENSLAWRNMLRHKDLPWLQDHRLGKEAVFPAAAHLSVACEALRQVCENKGIKVDSVTFRDVAIKVALVIPETDDGIEMQLNLNNIDDTWFNFTIETYYDDVWNLHCQGSIAANYREQKSLEQHSHPVDLAKLTQRVPGKRWYDAFNRVGFEYGPSFQPLGSIRTNRKHHSAAADVRLETESGLMTGESRYLLHPATIDGCLQLIIISINAGLHKEMQHGVVPIAIEELSIWPSEQTRGSAGHAVAWTDELDGRYFNTHTKLASTTGQVVLDVKSLRCVSYEAAVPQSSLTPKPREPYMETVWKPDVANLTTEQAIGAYPSIQSEQDSIAAVVELIQHKKHLSRALLVGQVDSKTLAVVLTKLTGATEVILADTSKEQLGSITAEIDLPSNLSIIATDGGLFAWGEQLIEPMDLVIIGKGWTEIATEEQLVQSLGSVLTENGRLIVSAPDTISKVVGKTLPLHGYTEPQLYFQLPDVSVIATIRVGHQSNGHASAQHKVTIFTHSDDSESPSALLSAYIEKSGFAVQRTDISHVLSMHPEAGERFIIHDVSGNLVSALDETTFKALKKILTSGVPTMWLTSGVNEGTNVTGGMSQGLLRTVRSENVSAKILLLDADVINTAEAVGDTVIGMLDHIQTKDSGADTEFWLHNGTLHVPRVLSNKSLNAAFASSSSPPVEKVLSGHDILKGSVVDGKLTFQHQDKEALKDNDIRLQVGMANLEKTDLQVRTNGPRIIAGKVTAVGASLDPKFVGKNAVAFAADPFSTSVTVPVSHAGFYVNSLDETQLVASLSSLTSAINAIVNVAQARAGERVLLLSAPLSYVTAVASLEKALDIHLTAVVAQDEIERQKHIAAGISSDSVLLASDMPSVLSLLDQQHGGEATPDIIISHDFGSLSREVWRFAPPGVRFVLNDASPQERPDALPFLRGASFLSTGLATLYKRQPGRLGSILNQALELFIKSPLKPQEPKPLDISELNDIGGISVKDNESVVLKYNYEQSLIQVQSRAKTIQFSSEAAYLLVGCLGGLGRSLTTLMMERGARHFAFLSRSGADKSEAASLVQSLERSGANVQIFRGDASREADVASAVSSITANRPILGVVHAAMVLQDGMFEGMTLDQFNAAIVPKMRGARSLHKVLKDTALDFFVMTSSISATMGNPGQANYSAANSYLDALAWHRNSQLSLPATSLILPMILDVGVVAENESIETALSHKAMYGIDEREMLRGFEIAMMKGASNNDATLGQSQIILGLEPAHLAAAIESAGASDDAYWLNDARFQGLRTVVEEIGQGSERAGTSSTGDLTAALKAAQTEGPDAVLATLAEHITQKLSSMLLIPASDFEFDGSSVAAYGLDSMIGADLRNWLFKQFTLEMSFQHLLAPKMTIRALATVVAEHLYTIA</sequence>
<dbReference type="InterPro" id="IPR020843">
    <property type="entry name" value="ER"/>
</dbReference>
<dbReference type="SUPFAM" id="SSF52151">
    <property type="entry name" value="FabD/lysophospholipase-like"/>
    <property type="match status" value="1"/>
</dbReference>
<keyword evidence="4" id="KW-0521">NADP</keyword>
<evidence type="ECO:0000256" key="3">
    <source>
        <dbReference type="ARBA" id="ARBA00022679"/>
    </source>
</evidence>
<dbReference type="PROSITE" id="PS52004">
    <property type="entry name" value="KS3_2"/>
    <property type="match status" value="1"/>
</dbReference>
<dbReference type="InterPro" id="IPR042104">
    <property type="entry name" value="PKS_dehydratase_sf"/>
</dbReference>
<dbReference type="Gene3D" id="3.30.70.3290">
    <property type="match status" value="1"/>
</dbReference>
<accession>A0A6A7AUP1</accession>
<protein>
    <submittedName>
        <fullName evidence="11">Polyketide synthase</fullName>
    </submittedName>
</protein>
<feature type="region of interest" description="C-terminal hotdog fold" evidence="7">
    <location>
        <begin position="1090"/>
        <end position="1243"/>
    </location>
</feature>
<dbReference type="SUPFAM" id="SSF55048">
    <property type="entry name" value="Probable ACP-binding domain of malonyl-CoA ACP transacylase"/>
    <property type="match status" value="1"/>
</dbReference>
<name>A0A6A7AUP1_9PLEO</name>
<dbReference type="SMART" id="SM00826">
    <property type="entry name" value="PKS_DH"/>
    <property type="match status" value="1"/>
</dbReference>
<dbReference type="PANTHER" id="PTHR43775:SF50">
    <property type="entry name" value="HIGHLY REDUCING POLYKETIDE SYNTHASE SRDA"/>
    <property type="match status" value="1"/>
</dbReference>
<dbReference type="Gene3D" id="1.10.1200.10">
    <property type="entry name" value="ACP-like"/>
    <property type="match status" value="1"/>
</dbReference>
<keyword evidence="3" id="KW-0808">Transferase</keyword>
<feature type="active site" description="Proton acceptor; for dehydratase activity" evidence="7">
    <location>
        <position position="978"/>
    </location>
</feature>
<dbReference type="SUPFAM" id="SSF53901">
    <property type="entry name" value="Thiolase-like"/>
    <property type="match status" value="1"/>
</dbReference>
<evidence type="ECO:0000259" key="8">
    <source>
        <dbReference type="PROSITE" id="PS50075"/>
    </source>
</evidence>
<dbReference type="Pfam" id="PF14765">
    <property type="entry name" value="PS-DH"/>
    <property type="match status" value="1"/>
</dbReference>
<dbReference type="Pfam" id="PF00109">
    <property type="entry name" value="ketoacyl-synt"/>
    <property type="match status" value="1"/>
</dbReference>
<dbReference type="InterPro" id="IPR049552">
    <property type="entry name" value="PKS_DH_N"/>
</dbReference>
<evidence type="ECO:0000256" key="6">
    <source>
        <dbReference type="ARBA" id="ARBA00023268"/>
    </source>
</evidence>
<feature type="domain" description="Ketosynthase family 3 (KS3)" evidence="9">
    <location>
        <begin position="15"/>
        <end position="444"/>
    </location>
</feature>
<gene>
    <name evidence="11" type="ORF">T440DRAFT_522161</name>
</gene>
<evidence type="ECO:0000313" key="12">
    <source>
        <dbReference type="Proteomes" id="UP000799423"/>
    </source>
</evidence>
<dbReference type="InterPro" id="IPR014031">
    <property type="entry name" value="Ketoacyl_synth_C"/>
</dbReference>
<feature type="domain" description="PKS/mFAS DH" evidence="10">
    <location>
        <begin position="946"/>
        <end position="1243"/>
    </location>
</feature>
<dbReference type="OrthoDB" id="329835at2759"/>
<reference evidence="11" key="1">
    <citation type="submission" date="2020-01" db="EMBL/GenBank/DDBJ databases">
        <authorList>
            <consortium name="DOE Joint Genome Institute"/>
            <person name="Haridas S."/>
            <person name="Albert R."/>
            <person name="Binder M."/>
            <person name="Bloem J."/>
            <person name="Labutti K."/>
            <person name="Salamov A."/>
            <person name="Andreopoulos B."/>
            <person name="Baker S.E."/>
            <person name="Barry K."/>
            <person name="Bills G."/>
            <person name="Bluhm B.H."/>
            <person name="Cannon C."/>
            <person name="Castanera R."/>
            <person name="Culley D.E."/>
            <person name="Daum C."/>
            <person name="Ezra D."/>
            <person name="Gonzalez J.B."/>
            <person name="Henrissat B."/>
            <person name="Kuo A."/>
            <person name="Liang C."/>
            <person name="Lipzen A."/>
            <person name="Lutzoni F."/>
            <person name="Magnuson J."/>
            <person name="Mondo S."/>
            <person name="Nolan M."/>
            <person name="Ohm R."/>
            <person name="Pangilinan J."/>
            <person name="Park H.-J."/>
            <person name="Ramirez L."/>
            <person name="Alfaro M."/>
            <person name="Sun H."/>
            <person name="Tritt A."/>
            <person name="Yoshinaga Y."/>
            <person name="Zwiers L.-H."/>
            <person name="Turgeon B.G."/>
            <person name="Goodwin S.B."/>
            <person name="Spatafora J.W."/>
            <person name="Crous P.W."/>
            <person name="Grigoriev I.V."/>
        </authorList>
    </citation>
    <scope>NUCLEOTIDE SEQUENCE</scope>
    <source>
        <strain evidence="11">IPT5</strain>
    </source>
</reference>
<dbReference type="InterPro" id="IPR049551">
    <property type="entry name" value="PKS_DH_C"/>
</dbReference>
<keyword evidence="1" id="KW-0596">Phosphopantetheine</keyword>
<dbReference type="GO" id="GO:0016491">
    <property type="term" value="F:oxidoreductase activity"/>
    <property type="evidence" value="ECO:0007669"/>
    <property type="project" value="UniProtKB-KW"/>
</dbReference>
<dbReference type="InterPro" id="IPR014043">
    <property type="entry name" value="Acyl_transferase_dom"/>
</dbReference>
<dbReference type="InterPro" id="IPR057326">
    <property type="entry name" value="KR_dom"/>
</dbReference>
<evidence type="ECO:0000256" key="5">
    <source>
        <dbReference type="ARBA" id="ARBA00023002"/>
    </source>
</evidence>
<dbReference type="Gene3D" id="3.10.129.110">
    <property type="entry name" value="Polyketide synthase dehydratase"/>
    <property type="match status" value="1"/>
</dbReference>
<dbReference type="Gene3D" id="3.40.366.10">
    <property type="entry name" value="Malonyl-Coenzyme A Acyl Carrier Protein, domain 2"/>
    <property type="match status" value="1"/>
</dbReference>
<dbReference type="SMART" id="SM00825">
    <property type="entry name" value="PKS_KS"/>
    <property type="match status" value="1"/>
</dbReference>
<dbReference type="InterPro" id="IPR020807">
    <property type="entry name" value="PKS_DH"/>
</dbReference>
<dbReference type="PROSITE" id="PS52019">
    <property type="entry name" value="PKS_MFAS_DH"/>
    <property type="match status" value="1"/>
</dbReference>
<dbReference type="Pfam" id="PF16197">
    <property type="entry name" value="KAsynt_C_assoc"/>
    <property type="match status" value="1"/>
</dbReference>
<dbReference type="InterPro" id="IPR006162">
    <property type="entry name" value="Ppantetheine_attach_site"/>
</dbReference>
<dbReference type="PROSITE" id="PS00012">
    <property type="entry name" value="PHOSPHOPANTETHEINE"/>
    <property type="match status" value="1"/>
</dbReference>
<evidence type="ECO:0000259" key="10">
    <source>
        <dbReference type="PROSITE" id="PS52019"/>
    </source>
</evidence>
<dbReference type="InterPro" id="IPR036736">
    <property type="entry name" value="ACP-like_sf"/>
</dbReference>
<dbReference type="PANTHER" id="PTHR43775">
    <property type="entry name" value="FATTY ACID SYNTHASE"/>
    <property type="match status" value="1"/>
</dbReference>
<dbReference type="GO" id="GO:0044550">
    <property type="term" value="P:secondary metabolite biosynthetic process"/>
    <property type="evidence" value="ECO:0007669"/>
    <property type="project" value="UniProtKB-ARBA"/>
</dbReference>
<dbReference type="SUPFAM" id="SSF51735">
    <property type="entry name" value="NAD(P)-binding Rossmann-fold domains"/>
    <property type="match status" value="1"/>
</dbReference>
<evidence type="ECO:0000256" key="2">
    <source>
        <dbReference type="ARBA" id="ARBA00022553"/>
    </source>
</evidence>
<dbReference type="SMART" id="SM00822">
    <property type="entry name" value="PKS_KR"/>
    <property type="match status" value="1"/>
</dbReference>
<keyword evidence="6" id="KW-0511">Multifunctional enzyme</keyword>
<evidence type="ECO:0000256" key="4">
    <source>
        <dbReference type="ARBA" id="ARBA00022857"/>
    </source>
</evidence>
<dbReference type="Gene3D" id="3.90.180.10">
    <property type="entry name" value="Medium-chain alcohol dehydrogenases, catalytic domain"/>
    <property type="match status" value="1"/>
</dbReference>